<dbReference type="PANTHER" id="PTHR39550:SF1">
    <property type="entry name" value="SLL0658 PROTEIN"/>
    <property type="match status" value="1"/>
</dbReference>
<dbReference type="RefSeq" id="WP_137669393.1">
    <property type="nucleotide sequence ID" value="NZ_BJCE01000364.1"/>
</dbReference>
<organism evidence="1 2">
    <name type="scientific">Sphaerospermopsis reniformis</name>
    <dbReference type="NCBI Taxonomy" id="531300"/>
    <lineage>
        <taxon>Bacteria</taxon>
        <taxon>Bacillati</taxon>
        <taxon>Cyanobacteriota</taxon>
        <taxon>Cyanophyceae</taxon>
        <taxon>Nostocales</taxon>
        <taxon>Aphanizomenonaceae</taxon>
        <taxon>Sphaerospermopsis</taxon>
    </lineage>
</organism>
<dbReference type="AlphaFoldDB" id="A0A480A9L9"/>
<dbReference type="EMBL" id="BJCE01000364">
    <property type="protein sequence ID" value="GCL39968.1"/>
    <property type="molecule type" value="Genomic_DNA"/>
</dbReference>
<dbReference type="InterPro" id="IPR021799">
    <property type="entry name" value="PIN-like_prokaryotic"/>
</dbReference>
<dbReference type="Pfam" id="PF11848">
    <property type="entry name" value="DUF3368"/>
    <property type="match status" value="1"/>
</dbReference>
<evidence type="ECO:0008006" key="3">
    <source>
        <dbReference type="Google" id="ProtNLM"/>
    </source>
</evidence>
<proteinExistence type="predicted"/>
<dbReference type="Proteomes" id="UP000300142">
    <property type="component" value="Unassembled WGS sequence"/>
</dbReference>
<dbReference type="PANTHER" id="PTHR39550">
    <property type="entry name" value="SLL0658 PROTEIN"/>
    <property type="match status" value="1"/>
</dbReference>
<gene>
    <name evidence="1" type="ORF">SR1949_50990</name>
</gene>
<evidence type="ECO:0000313" key="2">
    <source>
        <dbReference type="Proteomes" id="UP000300142"/>
    </source>
</evidence>
<evidence type="ECO:0000313" key="1">
    <source>
        <dbReference type="EMBL" id="GCL39968.1"/>
    </source>
</evidence>
<comment type="caution">
    <text evidence="1">The sequence shown here is derived from an EMBL/GenBank/DDBJ whole genome shotgun (WGS) entry which is preliminary data.</text>
</comment>
<protein>
    <recommendedName>
        <fullName evidence="3">DUF3368 domain-containing protein</fullName>
    </recommendedName>
</protein>
<reference evidence="2" key="1">
    <citation type="submission" date="2019-02" db="EMBL/GenBank/DDBJ databases">
        <title>Draft genome sequence of Sphaerospermopsis reniformis NIES-1949.</title>
        <authorList>
            <person name="Yamaguchi H."/>
            <person name="Suzuki S."/>
            <person name="Kawachi M."/>
        </authorList>
    </citation>
    <scope>NUCLEOTIDE SEQUENCE [LARGE SCALE GENOMIC DNA]</scope>
    <source>
        <strain evidence="2">NIES-1949</strain>
    </source>
</reference>
<name>A0A480A9L9_9CYAN</name>
<accession>A0A480A9L9</accession>
<sequence>MIVVADTSPICYLIIIEQIDLLPQLFGKVMITKAVYQELQATGTPEKVQKWITNIPEWLEVAAVNIPDDNMLVNLHQGEKEAILLAERIQANLIIIDEKAARQIAQSRGLKITGLLGILNLAANQNLIDLKTTITALQKTNFRASSHLLQSMFNQS</sequence>
<keyword evidence="2" id="KW-1185">Reference proteome</keyword>